<accession>A0ABR1IUG4</accession>
<keyword evidence="2" id="KW-1185">Reference proteome</keyword>
<evidence type="ECO:0008006" key="3">
    <source>
        <dbReference type="Google" id="ProtNLM"/>
    </source>
</evidence>
<dbReference type="PANTHER" id="PTHR31912">
    <property type="entry name" value="IP13529P"/>
    <property type="match status" value="1"/>
</dbReference>
<name>A0ABR1IUG4_9AGAR</name>
<dbReference type="Proteomes" id="UP001498398">
    <property type="component" value="Unassembled WGS sequence"/>
</dbReference>
<comment type="caution">
    <text evidence="1">The sequence shown here is derived from an EMBL/GenBank/DDBJ whole genome shotgun (WGS) entry which is preliminary data.</text>
</comment>
<evidence type="ECO:0000313" key="2">
    <source>
        <dbReference type="Proteomes" id="UP001498398"/>
    </source>
</evidence>
<protein>
    <recommendedName>
        <fullName evidence="3">Transposase</fullName>
    </recommendedName>
</protein>
<sequence>MPTHYHPDPNIFERDGDMYICLVCKDGKRRAARHLAQHLQTNRHINNATPLSGFHSSQSVFTSSSSFPEAERARRASFGPLMRTLAQLGEPHNVAYRVQPEQNLEPMTGVDSGLNNTNLTPECEDGFSDFLLDQPPEAHLCAMAQSFQEYLENGMPPDYASDDDSQCTVPDQDDILVSDANPGLAYGEYRRRNQEVDPLWFPWPDKIHLPRSTFSDIQLETISWALRVNGVNHVPSLDSQKHARRMLDAICGISTIRYSGALGHIYYVNSLAEIISREMSNPRVREKLSFYPQNAQGKVDSAKNALRWLQELDPELTTPMIRVQNQDFYLFEPCRLTDGRYCIPYRWVEHVVDGKSQLMGYVWELAPVGDSWIVHSYNHYAAESWRFATSFPNLQHTYITRSIPDPRNIIGIICNRGGAVEQWTYSNPGQENPWRTKAKGRRVYAFPIWLYCDDTSGNKSKKWNKHNSFLFTAAGLDRHDVHSEYHVHFLATSNIAPPLEMLDGIADQIEEGQTTGIWAYDCVHCEMVLLIVSVLAMLGDNPMQSEFACHIGLMGRMFCRCCFVKGKEQQNAEAQSETESVSSAGSQGSQRARQETFLELMDRATRFFETHNLRTKRRTMDDLKTVFTYSKTVGRKTKAKELKTALGIKDTYQDHFAELIFKALKGTKGPAHEKQRKVDSLLEGFPDNISSPIWRIRDLDPHCDTPVEILHVILLGFVKYFWRDAIGRVNDDQKATLTTRLSSLNVDGLDLSSLAGTTLVKYAGSLVGRDFRIVAQAAPFVLYDLVPPECFAAWLALSQLIPLVWQPVIEDMESYLQQLQVAIDNFLNCTARWTPRWFNKPKFHILLHLPEHIRRFGPSILFATETFESFNAIIRGFSIHSNRQAPSRDIAFEFAGLNRVRHLLSGGWFLDPEKLIPRHLQHIQDAPKKEDFCTIGPLPRQLIDNDMYLRKMTGIIPKVANTSGCYVHFQPKTLALMWAETEMSKFVYDADYSRHAWKKCTSFHLSGTTCRLDSVVVIRTPTGRKALAKVLELLQATDDSQSIEEGIPSLILIQTIAITHVSPIYHMPRLNFLPHYSAVRYQDLYCTVNTQHHCHGNGCRISTVTQTKTQEQNKITVSAETVVHQNILDVVLNTAQMRDFAHIFPFTAFAVPPSRHECIHVGARREVETPRNDKNPRKKSLVQQLLRGQMRSRGVAIQRESPLRTEITESN</sequence>
<organism evidence="1 2">
    <name type="scientific">Marasmiellus scandens</name>
    <dbReference type="NCBI Taxonomy" id="2682957"/>
    <lineage>
        <taxon>Eukaryota</taxon>
        <taxon>Fungi</taxon>
        <taxon>Dikarya</taxon>
        <taxon>Basidiomycota</taxon>
        <taxon>Agaricomycotina</taxon>
        <taxon>Agaricomycetes</taxon>
        <taxon>Agaricomycetidae</taxon>
        <taxon>Agaricales</taxon>
        <taxon>Marasmiineae</taxon>
        <taxon>Omphalotaceae</taxon>
        <taxon>Marasmiellus</taxon>
    </lineage>
</organism>
<proteinExistence type="predicted"/>
<evidence type="ECO:0000313" key="1">
    <source>
        <dbReference type="EMBL" id="KAK7438400.1"/>
    </source>
</evidence>
<reference evidence="1 2" key="1">
    <citation type="submission" date="2024-01" db="EMBL/GenBank/DDBJ databases">
        <title>A draft genome for the cacao thread blight pathogen Marasmiellus scandens.</title>
        <authorList>
            <person name="Baruah I.K."/>
            <person name="Leung J."/>
            <person name="Bukari Y."/>
            <person name="Amoako-Attah I."/>
            <person name="Meinhardt L.W."/>
            <person name="Bailey B.A."/>
            <person name="Cohen S.P."/>
        </authorList>
    </citation>
    <scope>NUCLEOTIDE SEQUENCE [LARGE SCALE GENOMIC DNA]</scope>
    <source>
        <strain evidence="1 2">GH-19</strain>
    </source>
</reference>
<dbReference type="PANTHER" id="PTHR31912:SF34">
    <property type="entry name" value="NOTOCHORD-RELATED PROTEIN"/>
    <property type="match status" value="1"/>
</dbReference>
<dbReference type="EMBL" id="JBANRG010000079">
    <property type="protein sequence ID" value="KAK7438400.1"/>
    <property type="molecule type" value="Genomic_DNA"/>
</dbReference>
<gene>
    <name evidence="1" type="ORF">VKT23_018013</name>
</gene>